<dbReference type="PANTHER" id="PTHR23188">
    <property type="entry name" value="RNA POLYMERASE II-ASSOCIATED FACTOR 1 HOMOLOG"/>
    <property type="match status" value="1"/>
</dbReference>
<feature type="region of interest" description="Disordered" evidence="5">
    <location>
        <begin position="1"/>
        <end position="24"/>
    </location>
</feature>
<dbReference type="GO" id="GO:0016593">
    <property type="term" value="C:Cdc73/Paf1 complex"/>
    <property type="evidence" value="ECO:0007669"/>
    <property type="project" value="InterPro"/>
</dbReference>
<feature type="compositionally biased region" description="Polar residues" evidence="5">
    <location>
        <begin position="1"/>
        <end position="10"/>
    </location>
</feature>
<comment type="similarity">
    <text evidence="2">Belongs to the PAF1 family.</text>
</comment>
<name>A0AAN8KRF4_9TELE</name>
<gene>
    <name evidence="6" type="ORF">J4Q44_G00336900</name>
</gene>
<protein>
    <recommendedName>
        <fullName evidence="3">RNA polymerase II-associated factor 1 homolog</fullName>
    </recommendedName>
</protein>
<evidence type="ECO:0000256" key="3">
    <source>
        <dbReference type="ARBA" id="ARBA00020462"/>
    </source>
</evidence>
<evidence type="ECO:0000313" key="7">
    <source>
        <dbReference type="Proteomes" id="UP001356427"/>
    </source>
</evidence>
<proteinExistence type="inferred from homology"/>
<dbReference type="AlphaFoldDB" id="A0AAN8KRF4"/>
<dbReference type="PANTHER" id="PTHR23188:SF12">
    <property type="entry name" value="RNA POLYMERASE II-ASSOCIATED FACTOR 1 HOMOLOG"/>
    <property type="match status" value="1"/>
</dbReference>
<evidence type="ECO:0000256" key="1">
    <source>
        <dbReference type="ARBA" id="ARBA00004123"/>
    </source>
</evidence>
<sequence>MAPTIQTQAQRDSDGHRSSSHRTVPERSGVVCRVKYCNSLPDIPFDPKFITYPFDQHRFVQYKATSLEKQHKHELLTEPDLGVTIDLINPDTYRVDPSILLDPADEKLLEEDITAPSSSKRSQQHAKVVPWMRKTEYISTEFNRYGVSNEKVEVKIGVSVKQQFTEEEIYKDRDSQIAAIEKTFEDAQKPDGKRSGAEDDEEEGAKRRRKASGSGSESGEEEVKLADEVEIFGSDDDSDDDDNEPKNGAAQSSGEEGSGSEEEKESHRERSRSGSASPAHSSGSDHSEGGRAQSGSGSEQASDSSDGSDSE</sequence>
<dbReference type="Proteomes" id="UP001356427">
    <property type="component" value="Unassembled WGS sequence"/>
</dbReference>
<dbReference type="GO" id="GO:0006368">
    <property type="term" value="P:transcription elongation by RNA polymerase II"/>
    <property type="evidence" value="ECO:0007669"/>
    <property type="project" value="InterPro"/>
</dbReference>
<evidence type="ECO:0000256" key="5">
    <source>
        <dbReference type="SAM" id="MobiDB-lite"/>
    </source>
</evidence>
<feature type="region of interest" description="Disordered" evidence="5">
    <location>
        <begin position="183"/>
        <end position="311"/>
    </location>
</feature>
<evidence type="ECO:0000256" key="2">
    <source>
        <dbReference type="ARBA" id="ARBA00007560"/>
    </source>
</evidence>
<comment type="subcellular location">
    <subcellularLocation>
        <location evidence="1">Nucleus</location>
    </subcellularLocation>
</comment>
<dbReference type="GO" id="GO:0003682">
    <property type="term" value="F:chromatin binding"/>
    <property type="evidence" value="ECO:0007669"/>
    <property type="project" value="TreeGrafter"/>
</dbReference>
<dbReference type="InterPro" id="IPR007133">
    <property type="entry name" value="RNA_pol_II-assoc_Paf1"/>
</dbReference>
<comment type="caution">
    <text evidence="6">The sequence shown here is derived from an EMBL/GenBank/DDBJ whole genome shotgun (WGS) entry which is preliminary data.</text>
</comment>
<evidence type="ECO:0000256" key="4">
    <source>
        <dbReference type="ARBA" id="ARBA00023242"/>
    </source>
</evidence>
<feature type="compositionally biased region" description="Acidic residues" evidence="5">
    <location>
        <begin position="228"/>
        <end position="243"/>
    </location>
</feature>
<dbReference type="EMBL" id="JAGTTL010000033">
    <property type="protein sequence ID" value="KAK6295977.1"/>
    <property type="molecule type" value="Genomic_DNA"/>
</dbReference>
<feature type="compositionally biased region" description="Low complexity" evidence="5">
    <location>
        <begin position="273"/>
        <end position="282"/>
    </location>
</feature>
<reference evidence="6 7" key="1">
    <citation type="submission" date="2021-04" db="EMBL/GenBank/DDBJ databases">
        <authorList>
            <person name="De Guttry C."/>
            <person name="Zahm M."/>
            <person name="Klopp C."/>
            <person name="Cabau C."/>
            <person name="Louis A."/>
            <person name="Berthelot C."/>
            <person name="Parey E."/>
            <person name="Roest Crollius H."/>
            <person name="Montfort J."/>
            <person name="Robinson-Rechavi M."/>
            <person name="Bucao C."/>
            <person name="Bouchez O."/>
            <person name="Gislard M."/>
            <person name="Lluch J."/>
            <person name="Milhes M."/>
            <person name="Lampietro C."/>
            <person name="Lopez Roques C."/>
            <person name="Donnadieu C."/>
            <person name="Braasch I."/>
            <person name="Desvignes T."/>
            <person name="Postlethwait J."/>
            <person name="Bobe J."/>
            <person name="Wedekind C."/>
            <person name="Guiguen Y."/>
        </authorList>
    </citation>
    <scope>NUCLEOTIDE SEQUENCE [LARGE SCALE GENOMIC DNA]</scope>
    <source>
        <strain evidence="6">Cs_M1</strain>
        <tissue evidence="6">Blood</tissue>
    </source>
</reference>
<feature type="compositionally biased region" description="Basic and acidic residues" evidence="5">
    <location>
        <begin position="183"/>
        <end position="197"/>
    </location>
</feature>
<feature type="compositionally biased region" description="Low complexity" evidence="5">
    <location>
        <begin position="290"/>
        <end position="305"/>
    </location>
</feature>
<organism evidence="6 7">
    <name type="scientific">Coregonus suidteri</name>
    <dbReference type="NCBI Taxonomy" id="861788"/>
    <lineage>
        <taxon>Eukaryota</taxon>
        <taxon>Metazoa</taxon>
        <taxon>Chordata</taxon>
        <taxon>Craniata</taxon>
        <taxon>Vertebrata</taxon>
        <taxon>Euteleostomi</taxon>
        <taxon>Actinopterygii</taxon>
        <taxon>Neopterygii</taxon>
        <taxon>Teleostei</taxon>
        <taxon>Protacanthopterygii</taxon>
        <taxon>Salmoniformes</taxon>
        <taxon>Salmonidae</taxon>
        <taxon>Coregoninae</taxon>
        <taxon>Coregonus</taxon>
    </lineage>
</organism>
<accession>A0AAN8KRF4</accession>
<dbReference type="GO" id="GO:0000993">
    <property type="term" value="F:RNA polymerase II complex binding"/>
    <property type="evidence" value="ECO:0007669"/>
    <property type="project" value="TreeGrafter"/>
</dbReference>
<keyword evidence="7" id="KW-1185">Reference proteome</keyword>
<evidence type="ECO:0000313" key="6">
    <source>
        <dbReference type="EMBL" id="KAK6295977.1"/>
    </source>
</evidence>
<keyword evidence="4" id="KW-0539">Nucleus</keyword>
<dbReference type="Pfam" id="PF03985">
    <property type="entry name" value="Paf1"/>
    <property type="match status" value="1"/>
</dbReference>